<keyword evidence="3" id="KW-1185">Reference proteome</keyword>
<name>A0ABT3IWF0_9BACT</name>
<reference evidence="2 3" key="1">
    <citation type="submission" date="2022-10" db="EMBL/GenBank/DDBJ databases">
        <title>Chitinophaga nivalis PC15 sp. nov., isolated from Pyeongchang county, South Korea.</title>
        <authorList>
            <person name="Trinh H.N."/>
        </authorList>
    </citation>
    <scope>NUCLEOTIDE SEQUENCE [LARGE SCALE GENOMIC DNA]</scope>
    <source>
        <strain evidence="2 3">PC14</strain>
    </source>
</reference>
<dbReference type="Pfam" id="PF02627">
    <property type="entry name" value="CMD"/>
    <property type="match status" value="1"/>
</dbReference>
<sequence length="150" mass="16943">MTARILFQDTNKGFMDGLMKTEAYLKRSGIAPALQELIKFRVSQINGCAYCLDMHYKDAIHMGETEQRLYSLAAWRDAPFYTDAERAALAFAEVLTKANSQDVEDDVYEALSQFFSKGDIADLALVVGQINTWNRINKTFRTVPGDYKPA</sequence>
<dbReference type="SUPFAM" id="SSF69118">
    <property type="entry name" value="AhpD-like"/>
    <property type="match status" value="1"/>
</dbReference>
<evidence type="ECO:0000313" key="2">
    <source>
        <dbReference type="EMBL" id="MCW3488292.1"/>
    </source>
</evidence>
<evidence type="ECO:0000313" key="3">
    <source>
        <dbReference type="Proteomes" id="UP001207742"/>
    </source>
</evidence>
<dbReference type="PANTHER" id="PTHR34846">
    <property type="entry name" value="4-CARBOXYMUCONOLACTONE DECARBOXYLASE FAMILY PROTEIN (AFU_ORTHOLOGUE AFUA_6G11590)"/>
    <property type="match status" value="1"/>
</dbReference>
<accession>A0ABT3IWF0</accession>
<feature type="domain" description="Carboxymuconolactone decarboxylase-like" evidence="1">
    <location>
        <begin position="14"/>
        <end position="93"/>
    </location>
</feature>
<dbReference type="NCBIfam" id="TIGR00778">
    <property type="entry name" value="ahpD_dom"/>
    <property type="match status" value="1"/>
</dbReference>
<gene>
    <name evidence="2" type="ORF">OL497_30640</name>
</gene>
<dbReference type="EMBL" id="JAPDNS010000002">
    <property type="protein sequence ID" value="MCW3488292.1"/>
    <property type="molecule type" value="Genomic_DNA"/>
</dbReference>
<comment type="caution">
    <text evidence="2">The sequence shown here is derived from an EMBL/GenBank/DDBJ whole genome shotgun (WGS) entry which is preliminary data.</text>
</comment>
<protein>
    <submittedName>
        <fullName evidence="2">Carboxymuconolactone decarboxylase family protein</fullName>
    </submittedName>
</protein>
<dbReference type="RefSeq" id="WP_264735095.1">
    <property type="nucleotide sequence ID" value="NZ_JAPDNR010000001.1"/>
</dbReference>
<evidence type="ECO:0000259" key="1">
    <source>
        <dbReference type="Pfam" id="PF02627"/>
    </source>
</evidence>
<dbReference type="InterPro" id="IPR004675">
    <property type="entry name" value="AhpD_core"/>
</dbReference>
<organism evidence="2 3">
    <name type="scientific">Chitinophaga nivalis</name>
    <dbReference type="NCBI Taxonomy" id="2991709"/>
    <lineage>
        <taxon>Bacteria</taxon>
        <taxon>Pseudomonadati</taxon>
        <taxon>Bacteroidota</taxon>
        <taxon>Chitinophagia</taxon>
        <taxon>Chitinophagales</taxon>
        <taxon>Chitinophagaceae</taxon>
        <taxon>Chitinophaga</taxon>
    </lineage>
</organism>
<dbReference type="InterPro" id="IPR029032">
    <property type="entry name" value="AhpD-like"/>
</dbReference>
<dbReference type="PANTHER" id="PTHR34846:SF10">
    <property type="entry name" value="CYTOPLASMIC PROTEIN"/>
    <property type="match status" value="1"/>
</dbReference>
<dbReference type="Gene3D" id="1.20.1290.10">
    <property type="entry name" value="AhpD-like"/>
    <property type="match status" value="1"/>
</dbReference>
<dbReference type="Proteomes" id="UP001207742">
    <property type="component" value="Unassembled WGS sequence"/>
</dbReference>
<dbReference type="InterPro" id="IPR003779">
    <property type="entry name" value="CMD-like"/>
</dbReference>
<proteinExistence type="predicted"/>